<dbReference type="EMBL" id="LJNI01000068">
    <property type="protein sequence ID" value="KPJ72549.1"/>
    <property type="molecule type" value="Genomic_DNA"/>
</dbReference>
<reference evidence="3 4" key="1">
    <citation type="journal article" date="2015" name="Microbiome">
        <title>Genomic resolution of linkages in carbon, nitrogen, and sulfur cycling among widespread estuary sediment bacteria.</title>
        <authorList>
            <person name="Baker B.J."/>
            <person name="Lazar C.S."/>
            <person name="Teske A.P."/>
            <person name="Dick G.J."/>
        </authorList>
    </citation>
    <scope>NUCLEOTIDE SEQUENCE [LARGE SCALE GENOMIC DNA]</scope>
    <source>
        <strain evidence="3">DG_78</strain>
    </source>
</reference>
<keyword evidence="1" id="KW-0472">Membrane</keyword>
<feature type="domain" description="Glycosyltransferase RgtA/B/C/D-like" evidence="2">
    <location>
        <begin position="79"/>
        <end position="229"/>
    </location>
</feature>
<protein>
    <recommendedName>
        <fullName evidence="2">Glycosyltransferase RgtA/B/C/D-like domain-containing protein</fullName>
    </recommendedName>
</protein>
<feature type="transmembrane region" description="Helical" evidence="1">
    <location>
        <begin position="177"/>
        <end position="207"/>
    </location>
</feature>
<sequence length="512" mass="58997">MGKSSTLFDKATQKFTPFIEFFTTERAHWIIIGVGAILRIAQFLFNRSLTEGEAPIAMNIISHSYSELFRPLDFIQPAPVGFSIIEKLFVDMFGNSEYVLRLFPFIAGIATLYLFYRIAQKFLSRNAIPIALILFVVCDHLIYFTSEVKQYSSDVAITLLLILIASIIVTKKYSSTLLVLYGCLGALTFWFSHPAVFTFFGTSIVLLMYLIQKRVWEHVMWFCIAIVIAGMSLSINYLLTLEILSTNQGLIEGFQNSFMPLPPQSFVDVQWFGYVFLRMFKNPLGFSFFELPLAVVSCIIGCIIMFIKKKKILLFLILPILCALIASGFKKYPFEGRLLLFSAPLMFLVIAEGIEVIRMIVSQKSSVVGIILVIVLLFQPVVLAGYHVIKPRAPEELRPVVKYLKNNYRKSDTIYVYYAAVKAYRYYADRFNLSQHDYVMSVESQYDWNNYYNDIKRFKGTKRLWILFSHIIKWYGVDEEKLLLSYLDIFGKRIAEFRTSGASIYLYDLGER</sequence>
<evidence type="ECO:0000313" key="3">
    <source>
        <dbReference type="EMBL" id="KPJ72549.1"/>
    </source>
</evidence>
<keyword evidence="1" id="KW-0812">Transmembrane</keyword>
<evidence type="ECO:0000256" key="1">
    <source>
        <dbReference type="SAM" id="Phobius"/>
    </source>
</evidence>
<dbReference type="Pfam" id="PF13231">
    <property type="entry name" value="PMT_2"/>
    <property type="match status" value="1"/>
</dbReference>
<accession>A0A0S7YCL5</accession>
<dbReference type="Proteomes" id="UP000051012">
    <property type="component" value="Unassembled WGS sequence"/>
</dbReference>
<gene>
    <name evidence="3" type="ORF">AMJ52_05960</name>
</gene>
<evidence type="ECO:0000259" key="2">
    <source>
        <dbReference type="Pfam" id="PF13231"/>
    </source>
</evidence>
<feature type="transmembrane region" description="Helical" evidence="1">
    <location>
        <begin position="338"/>
        <end position="361"/>
    </location>
</feature>
<feature type="transmembrane region" description="Helical" evidence="1">
    <location>
        <begin position="128"/>
        <end position="145"/>
    </location>
</feature>
<name>A0A0S7YCL5_UNCT6</name>
<proteinExistence type="predicted"/>
<organism evidence="3 4">
    <name type="scientific">candidate division TA06 bacterium DG_78</name>
    <dbReference type="NCBI Taxonomy" id="1703772"/>
    <lineage>
        <taxon>Bacteria</taxon>
        <taxon>Bacteria division TA06</taxon>
    </lineage>
</organism>
<feature type="transmembrane region" description="Helical" evidence="1">
    <location>
        <begin position="367"/>
        <end position="389"/>
    </location>
</feature>
<comment type="caution">
    <text evidence="3">The sequence shown here is derived from an EMBL/GenBank/DDBJ whole genome shotgun (WGS) entry which is preliminary data.</text>
</comment>
<feature type="transmembrane region" description="Helical" evidence="1">
    <location>
        <begin position="98"/>
        <end position="116"/>
    </location>
</feature>
<feature type="transmembrane region" description="Helical" evidence="1">
    <location>
        <begin position="312"/>
        <end position="329"/>
    </location>
</feature>
<feature type="transmembrane region" description="Helical" evidence="1">
    <location>
        <begin position="284"/>
        <end position="306"/>
    </location>
</feature>
<dbReference type="InterPro" id="IPR038731">
    <property type="entry name" value="RgtA/B/C-like"/>
</dbReference>
<feature type="transmembrane region" description="Helical" evidence="1">
    <location>
        <begin position="219"/>
        <end position="239"/>
    </location>
</feature>
<evidence type="ECO:0000313" key="4">
    <source>
        <dbReference type="Proteomes" id="UP000051012"/>
    </source>
</evidence>
<keyword evidence="1" id="KW-1133">Transmembrane helix</keyword>
<dbReference type="AlphaFoldDB" id="A0A0S7YCL5"/>
<feature type="transmembrane region" description="Helical" evidence="1">
    <location>
        <begin position="151"/>
        <end position="170"/>
    </location>
</feature>